<dbReference type="InterPro" id="IPR001647">
    <property type="entry name" value="HTH_TetR"/>
</dbReference>
<dbReference type="RefSeq" id="WP_165832614.1">
    <property type="nucleotide sequence ID" value="NZ_JACCEX010000005.1"/>
</dbReference>
<dbReference type="PRINTS" id="PR00455">
    <property type="entry name" value="HTHTETR"/>
</dbReference>
<evidence type="ECO:0000313" key="8">
    <source>
        <dbReference type="Proteomes" id="UP000246145"/>
    </source>
</evidence>
<dbReference type="SUPFAM" id="SSF48498">
    <property type="entry name" value="Tetracyclin repressor-like, C-terminal domain"/>
    <property type="match status" value="1"/>
</dbReference>
<evidence type="ECO:0000256" key="5">
    <source>
        <dbReference type="PROSITE-ProRule" id="PRU00335"/>
    </source>
</evidence>
<keyword evidence="8" id="KW-1185">Reference proteome</keyword>
<keyword evidence="2" id="KW-0805">Transcription regulation</keyword>
<name>A0A2U1CIW0_9BURK</name>
<dbReference type="InterPro" id="IPR036271">
    <property type="entry name" value="Tet_transcr_reg_TetR-rel_C_sf"/>
</dbReference>
<evidence type="ECO:0000256" key="1">
    <source>
        <dbReference type="ARBA" id="ARBA00022491"/>
    </source>
</evidence>
<feature type="DNA-binding region" description="H-T-H motif" evidence="5">
    <location>
        <begin position="43"/>
        <end position="62"/>
    </location>
</feature>
<keyword evidence="4" id="KW-0804">Transcription</keyword>
<keyword evidence="3 5" id="KW-0238">DNA-binding</keyword>
<protein>
    <submittedName>
        <fullName evidence="7">TetR family transcriptional regulator</fullName>
    </submittedName>
</protein>
<evidence type="ECO:0000313" key="7">
    <source>
        <dbReference type="EMBL" id="PVY60924.1"/>
    </source>
</evidence>
<accession>A0A2U1CIW0</accession>
<dbReference type="PROSITE" id="PS50977">
    <property type="entry name" value="HTH_TETR_2"/>
    <property type="match status" value="1"/>
</dbReference>
<evidence type="ECO:0000259" key="6">
    <source>
        <dbReference type="PROSITE" id="PS50977"/>
    </source>
</evidence>
<dbReference type="InterPro" id="IPR023772">
    <property type="entry name" value="DNA-bd_HTH_TetR-type_CS"/>
</dbReference>
<keyword evidence="1" id="KW-0678">Repressor</keyword>
<dbReference type="PANTHER" id="PTHR30055:SF234">
    <property type="entry name" value="HTH-TYPE TRANSCRIPTIONAL REGULATOR BETI"/>
    <property type="match status" value="1"/>
</dbReference>
<dbReference type="Gene3D" id="1.10.357.10">
    <property type="entry name" value="Tetracycline Repressor, domain 2"/>
    <property type="match status" value="1"/>
</dbReference>
<feature type="domain" description="HTH tetR-type" evidence="6">
    <location>
        <begin position="20"/>
        <end position="80"/>
    </location>
</feature>
<organism evidence="7 8">
    <name type="scientific">Pusillimonas noertemannii</name>
    <dbReference type="NCBI Taxonomy" id="305977"/>
    <lineage>
        <taxon>Bacteria</taxon>
        <taxon>Pseudomonadati</taxon>
        <taxon>Pseudomonadota</taxon>
        <taxon>Betaproteobacteria</taxon>
        <taxon>Burkholderiales</taxon>
        <taxon>Alcaligenaceae</taxon>
        <taxon>Pusillimonas</taxon>
    </lineage>
</organism>
<dbReference type="EMBL" id="QEKO01000005">
    <property type="protein sequence ID" value="PVY60924.1"/>
    <property type="molecule type" value="Genomic_DNA"/>
</dbReference>
<dbReference type="SUPFAM" id="SSF46689">
    <property type="entry name" value="Homeodomain-like"/>
    <property type="match status" value="1"/>
</dbReference>
<evidence type="ECO:0000256" key="3">
    <source>
        <dbReference type="ARBA" id="ARBA00023125"/>
    </source>
</evidence>
<sequence>MKEPGPGESGTLGLRERNKLEKAQRIKAAAKELFTELGYDSATMRDIAHRAHVGLGTLFNYVDDKRDLVFLVYIDDLNKVQQTAIKGVKPRASLLEQLVSFFSHLYEEFASNPTLARILLRELTFYHHGRLSVDFQQNRLRVVKSIEELVAAAQEKKHIHTRESAATIALGLFFVYAGAVRLWIADDNPNVKLGLSRLRKQFKIYINGLGPAA</sequence>
<comment type="caution">
    <text evidence="7">The sequence shown here is derived from an EMBL/GenBank/DDBJ whole genome shotgun (WGS) entry which is preliminary data.</text>
</comment>
<dbReference type="InterPro" id="IPR050109">
    <property type="entry name" value="HTH-type_TetR-like_transc_reg"/>
</dbReference>
<dbReference type="PROSITE" id="PS01081">
    <property type="entry name" value="HTH_TETR_1"/>
    <property type="match status" value="1"/>
</dbReference>
<gene>
    <name evidence="7" type="ORF">C7440_3085</name>
</gene>
<dbReference type="GO" id="GO:0003700">
    <property type="term" value="F:DNA-binding transcription factor activity"/>
    <property type="evidence" value="ECO:0007669"/>
    <property type="project" value="TreeGrafter"/>
</dbReference>
<dbReference type="Pfam" id="PF00440">
    <property type="entry name" value="TetR_N"/>
    <property type="match status" value="1"/>
</dbReference>
<dbReference type="PANTHER" id="PTHR30055">
    <property type="entry name" value="HTH-TYPE TRANSCRIPTIONAL REGULATOR RUTR"/>
    <property type="match status" value="1"/>
</dbReference>
<proteinExistence type="predicted"/>
<evidence type="ECO:0000256" key="2">
    <source>
        <dbReference type="ARBA" id="ARBA00023015"/>
    </source>
</evidence>
<dbReference type="Proteomes" id="UP000246145">
    <property type="component" value="Unassembled WGS sequence"/>
</dbReference>
<dbReference type="InterPro" id="IPR009057">
    <property type="entry name" value="Homeodomain-like_sf"/>
</dbReference>
<evidence type="ECO:0000256" key="4">
    <source>
        <dbReference type="ARBA" id="ARBA00023163"/>
    </source>
</evidence>
<dbReference type="GO" id="GO:0000976">
    <property type="term" value="F:transcription cis-regulatory region binding"/>
    <property type="evidence" value="ECO:0007669"/>
    <property type="project" value="TreeGrafter"/>
</dbReference>
<reference evidence="7 8" key="1">
    <citation type="submission" date="2018-04" db="EMBL/GenBank/DDBJ databases">
        <title>Genomic Encyclopedia of Type Strains, Phase IV (KMG-IV): sequencing the most valuable type-strain genomes for metagenomic binning, comparative biology and taxonomic classification.</title>
        <authorList>
            <person name="Goeker M."/>
        </authorList>
    </citation>
    <scope>NUCLEOTIDE SEQUENCE [LARGE SCALE GENOMIC DNA]</scope>
    <source>
        <strain evidence="7 8">DSM 10065</strain>
    </source>
</reference>
<dbReference type="AlphaFoldDB" id="A0A2U1CIW0"/>